<protein>
    <submittedName>
        <fullName evidence="2">Uncharacterized protein</fullName>
    </submittedName>
</protein>
<dbReference type="AlphaFoldDB" id="A0A2G7G914"/>
<sequence length="84" mass="9025">MFASVLGPSSSRSAAQESGQPKALQASPVHIPSTGPEQQLPLPVSQSLLETPHSETRLRSACPQESSTVDGTDYRVHPSRFQVR</sequence>
<organism evidence="2 3">
    <name type="scientific">Aspergillus arachidicola</name>
    <dbReference type="NCBI Taxonomy" id="656916"/>
    <lineage>
        <taxon>Eukaryota</taxon>
        <taxon>Fungi</taxon>
        <taxon>Dikarya</taxon>
        <taxon>Ascomycota</taxon>
        <taxon>Pezizomycotina</taxon>
        <taxon>Eurotiomycetes</taxon>
        <taxon>Eurotiomycetidae</taxon>
        <taxon>Eurotiales</taxon>
        <taxon>Aspergillaceae</taxon>
        <taxon>Aspergillus</taxon>
        <taxon>Aspergillus subgen. Circumdati</taxon>
    </lineage>
</organism>
<gene>
    <name evidence="2" type="ORF">AARAC_011573</name>
</gene>
<comment type="caution">
    <text evidence="2">The sequence shown here is derived from an EMBL/GenBank/DDBJ whole genome shotgun (WGS) entry which is preliminary data.</text>
</comment>
<feature type="region of interest" description="Disordered" evidence="1">
    <location>
        <begin position="1"/>
        <end position="84"/>
    </location>
</feature>
<evidence type="ECO:0000313" key="3">
    <source>
        <dbReference type="Proteomes" id="UP000231358"/>
    </source>
</evidence>
<evidence type="ECO:0000313" key="2">
    <source>
        <dbReference type="EMBL" id="PIG89312.1"/>
    </source>
</evidence>
<feature type="compositionally biased region" description="Polar residues" evidence="1">
    <location>
        <begin position="7"/>
        <end position="19"/>
    </location>
</feature>
<evidence type="ECO:0000256" key="1">
    <source>
        <dbReference type="SAM" id="MobiDB-lite"/>
    </source>
</evidence>
<dbReference type="Proteomes" id="UP000231358">
    <property type="component" value="Unassembled WGS sequence"/>
</dbReference>
<name>A0A2G7G914_9EURO</name>
<dbReference type="EMBL" id="NEXV01000066">
    <property type="protein sequence ID" value="PIG89312.1"/>
    <property type="molecule type" value="Genomic_DNA"/>
</dbReference>
<feature type="compositionally biased region" description="Low complexity" evidence="1">
    <location>
        <begin position="36"/>
        <end position="50"/>
    </location>
</feature>
<accession>A0A2G7G914</accession>
<proteinExistence type="predicted"/>
<reference evidence="2 3" key="1">
    <citation type="submission" date="2017-05" db="EMBL/GenBank/DDBJ databases">
        <title>Genome sequence for an aflatoxigenic pathogen of Argentinian peanut, Aspergillus arachidicola.</title>
        <authorList>
            <person name="Moore G."/>
            <person name="Beltz S.B."/>
            <person name="Mack B.M."/>
        </authorList>
    </citation>
    <scope>NUCLEOTIDE SEQUENCE [LARGE SCALE GENOMIC DNA]</scope>
    <source>
        <strain evidence="2 3">CBS 117610</strain>
    </source>
</reference>
<keyword evidence="3" id="KW-1185">Reference proteome</keyword>